<accession>A0A8I1KJ31</accession>
<dbReference type="Proteomes" id="UP000623250">
    <property type="component" value="Unassembled WGS sequence"/>
</dbReference>
<dbReference type="InterPro" id="IPR036291">
    <property type="entry name" value="NAD(P)-bd_dom_sf"/>
</dbReference>
<organism evidence="10 11">
    <name type="scientific">Rhodomicrobium udaipurense</name>
    <dbReference type="NCBI Taxonomy" id="1202716"/>
    <lineage>
        <taxon>Bacteria</taxon>
        <taxon>Pseudomonadati</taxon>
        <taxon>Pseudomonadota</taxon>
        <taxon>Alphaproteobacteria</taxon>
        <taxon>Hyphomicrobiales</taxon>
        <taxon>Hyphomicrobiaceae</taxon>
        <taxon>Rhodomicrobium</taxon>
    </lineage>
</organism>
<evidence type="ECO:0000256" key="3">
    <source>
        <dbReference type="ARBA" id="ARBA00012996"/>
    </source>
</evidence>
<dbReference type="NCBIfam" id="NF005717">
    <property type="entry name" value="PRK07533.1"/>
    <property type="match status" value="1"/>
</dbReference>
<name>A0A8I1KJ31_9HYPH</name>
<comment type="similarity">
    <text evidence="2">Belongs to the short-chain dehydrogenases/reductases (SDR) family. FabI subfamily.</text>
</comment>
<dbReference type="SUPFAM" id="SSF51735">
    <property type="entry name" value="NAD(P)-binding Rossmann-fold domains"/>
    <property type="match status" value="1"/>
</dbReference>
<dbReference type="PRINTS" id="PR00081">
    <property type="entry name" value="GDHRDH"/>
</dbReference>
<keyword evidence="8" id="KW-0275">Fatty acid biosynthesis</keyword>
<dbReference type="GO" id="GO:0004318">
    <property type="term" value="F:enoyl-[acyl-carrier-protein] reductase (NADH) activity"/>
    <property type="evidence" value="ECO:0007669"/>
    <property type="project" value="UniProtKB-EC"/>
</dbReference>
<dbReference type="PANTHER" id="PTHR43159">
    <property type="entry name" value="ENOYL-[ACYL-CARRIER-PROTEIN] REDUCTASE"/>
    <property type="match status" value="1"/>
</dbReference>
<proteinExistence type="inferred from homology"/>
<dbReference type="Pfam" id="PF13561">
    <property type="entry name" value="adh_short_C2"/>
    <property type="match status" value="1"/>
</dbReference>
<evidence type="ECO:0000256" key="7">
    <source>
        <dbReference type="ARBA" id="ARBA00023098"/>
    </source>
</evidence>
<evidence type="ECO:0000313" key="10">
    <source>
        <dbReference type="EMBL" id="MBJ7542394.1"/>
    </source>
</evidence>
<evidence type="ECO:0000256" key="6">
    <source>
        <dbReference type="ARBA" id="ARBA00023002"/>
    </source>
</evidence>
<protein>
    <recommendedName>
        <fullName evidence="3">enoyl-[acyl-carrier-protein] reductase (NADH)</fullName>
        <ecNumber evidence="3">1.3.1.9</ecNumber>
    </recommendedName>
</protein>
<evidence type="ECO:0000256" key="5">
    <source>
        <dbReference type="ARBA" id="ARBA00022832"/>
    </source>
</evidence>
<dbReference type="GO" id="GO:0006633">
    <property type="term" value="P:fatty acid biosynthetic process"/>
    <property type="evidence" value="ECO:0007669"/>
    <property type="project" value="UniProtKB-UniPathway"/>
</dbReference>
<comment type="pathway">
    <text evidence="1">Lipid metabolism; fatty acid biosynthesis.</text>
</comment>
<dbReference type="Gene3D" id="3.40.50.720">
    <property type="entry name" value="NAD(P)-binding Rossmann-like Domain"/>
    <property type="match status" value="1"/>
</dbReference>
<evidence type="ECO:0000256" key="2">
    <source>
        <dbReference type="ARBA" id="ARBA00009233"/>
    </source>
</evidence>
<dbReference type="UniPathway" id="UPA00094"/>
<comment type="caution">
    <text evidence="10">The sequence shown here is derived from an EMBL/GenBank/DDBJ whole genome shotgun (WGS) entry which is preliminary data.</text>
</comment>
<dbReference type="Gene3D" id="1.10.357.10">
    <property type="entry name" value="Tetracycline Repressor, domain 2"/>
    <property type="match status" value="1"/>
</dbReference>
<evidence type="ECO:0000256" key="8">
    <source>
        <dbReference type="ARBA" id="ARBA00023160"/>
    </source>
</evidence>
<dbReference type="CDD" id="cd05372">
    <property type="entry name" value="ENR_SDR"/>
    <property type="match status" value="1"/>
</dbReference>
<keyword evidence="6" id="KW-0560">Oxidoreductase</keyword>
<sequence length="373" mass="39882">MRETIFKDFIGSLAEKMGEPIDARFAAITVFLSGLGIIRNVLQIRLLAEGEGGDLEAIIARAIMAMLATPESQAPQTPAHQATACECPQTAHQKAEQAKVQGRTRKERVQTRKGIAMTAIVDLNGKRGLVIGIANENSIAAGCAAAFHQAGAELAVTYLNDKALRFVSPVAEAVRAKIMLPCDVRVPGELEAVFETIARQWGQLDFVLHSIAFAPREDLQTSIVNCSAEGFALAMDISCHSFIRVAKLAMPLMTDGGSLLTVTFYGSERVVQHYNLMGPVKAALESTVRYIAADLADKRIRANAISAGPVKTRAASGIGRFDELLDEVRDRTPGHHLISVEDVGRVAAFLASEAGSSTNGSVVFADNGFHTVA</sequence>
<dbReference type="EMBL" id="JAEMUK010000005">
    <property type="protein sequence ID" value="MBJ7542394.1"/>
    <property type="molecule type" value="Genomic_DNA"/>
</dbReference>
<dbReference type="AlphaFoldDB" id="A0A8I1KJ31"/>
<dbReference type="PANTHER" id="PTHR43159:SF2">
    <property type="entry name" value="ENOYL-[ACYL-CARRIER-PROTEIN] REDUCTASE [NADH], CHLOROPLASTIC"/>
    <property type="match status" value="1"/>
</dbReference>
<gene>
    <name evidence="10" type="primary">fabI</name>
    <name evidence="10" type="ORF">JDN41_02360</name>
</gene>
<evidence type="ECO:0000256" key="1">
    <source>
        <dbReference type="ARBA" id="ARBA00005194"/>
    </source>
</evidence>
<dbReference type="InterPro" id="IPR002347">
    <property type="entry name" value="SDR_fam"/>
</dbReference>
<keyword evidence="5" id="KW-0276">Fatty acid metabolism</keyword>
<evidence type="ECO:0000313" key="11">
    <source>
        <dbReference type="Proteomes" id="UP000623250"/>
    </source>
</evidence>
<keyword evidence="11" id="KW-1185">Reference proteome</keyword>
<evidence type="ECO:0000256" key="4">
    <source>
        <dbReference type="ARBA" id="ARBA00022516"/>
    </source>
</evidence>
<dbReference type="InterPro" id="IPR014358">
    <property type="entry name" value="Enoyl-ACP_Rdtase_NADH"/>
</dbReference>
<reference evidence="10 11" key="1">
    <citation type="submission" date="2020-12" db="EMBL/GenBank/DDBJ databases">
        <title>Revised draft genomes of Rhodomicrobium vannielii ATCC 17100 and Rhodomicrobium udaipurense JA643.</title>
        <authorList>
            <person name="Conners E.M."/>
            <person name="Davenport E.J."/>
            <person name="Bose A."/>
        </authorList>
    </citation>
    <scope>NUCLEOTIDE SEQUENCE [LARGE SCALE GENOMIC DNA]</scope>
    <source>
        <strain evidence="10 11">JA643</strain>
    </source>
</reference>
<keyword evidence="7" id="KW-0443">Lipid metabolism</keyword>
<evidence type="ECO:0000256" key="9">
    <source>
        <dbReference type="ARBA" id="ARBA00048572"/>
    </source>
</evidence>
<keyword evidence="4" id="KW-0444">Lipid biosynthesis</keyword>
<comment type="catalytic activity">
    <reaction evidence="9">
        <text>a 2,3-saturated acyl-[ACP] + NAD(+) = a (2E)-enoyl-[ACP] + NADH + H(+)</text>
        <dbReference type="Rhea" id="RHEA:10240"/>
        <dbReference type="Rhea" id="RHEA-COMP:9925"/>
        <dbReference type="Rhea" id="RHEA-COMP:9926"/>
        <dbReference type="ChEBI" id="CHEBI:15378"/>
        <dbReference type="ChEBI" id="CHEBI:57540"/>
        <dbReference type="ChEBI" id="CHEBI:57945"/>
        <dbReference type="ChEBI" id="CHEBI:78784"/>
        <dbReference type="ChEBI" id="CHEBI:78785"/>
        <dbReference type="EC" id="1.3.1.9"/>
    </reaction>
</comment>
<dbReference type="EC" id="1.3.1.9" evidence="3"/>